<dbReference type="InterPro" id="IPR036097">
    <property type="entry name" value="HisK_dim/P_sf"/>
</dbReference>
<protein>
    <recommendedName>
        <fullName evidence="3">histidine kinase</fullName>
        <ecNumber evidence="3">2.7.13.3</ecNumber>
    </recommendedName>
</protein>
<evidence type="ECO:0000256" key="4">
    <source>
        <dbReference type="ARBA" id="ARBA00022475"/>
    </source>
</evidence>
<dbReference type="PANTHER" id="PTHR44936:SF10">
    <property type="entry name" value="SENSOR PROTEIN RSTB"/>
    <property type="match status" value="1"/>
</dbReference>
<evidence type="ECO:0000256" key="2">
    <source>
        <dbReference type="ARBA" id="ARBA00004651"/>
    </source>
</evidence>
<dbReference type="InterPro" id="IPR003594">
    <property type="entry name" value="HATPase_dom"/>
</dbReference>
<keyword evidence="5" id="KW-0808">Transferase</keyword>
<dbReference type="SMART" id="SM00387">
    <property type="entry name" value="HATPase_c"/>
    <property type="match status" value="1"/>
</dbReference>
<evidence type="ECO:0000313" key="12">
    <source>
        <dbReference type="Proteomes" id="UP001060336"/>
    </source>
</evidence>
<dbReference type="Pfam" id="PF02518">
    <property type="entry name" value="HATPase_c"/>
    <property type="match status" value="1"/>
</dbReference>
<dbReference type="PANTHER" id="PTHR44936">
    <property type="entry name" value="SENSOR PROTEIN CREC"/>
    <property type="match status" value="1"/>
</dbReference>
<accession>A0A9J7AZ49</accession>
<evidence type="ECO:0000256" key="1">
    <source>
        <dbReference type="ARBA" id="ARBA00000085"/>
    </source>
</evidence>
<feature type="domain" description="Histidine kinase" evidence="10">
    <location>
        <begin position="227"/>
        <end position="446"/>
    </location>
</feature>
<dbReference type="InterPro" id="IPR003661">
    <property type="entry name" value="HisK_dim/P_dom"/>
</dbReference>
<evidence type="ECO:0000256" key="7">
    <source>
        <dbReference type="ARBA" id="ARBA00022777"/>
    </source>
</evidence>
<keyword evidence="9" id="KW-0472">Membrane</keyword>
<dbReference type="InterPro" id="IPR047770">
    <property type="entry name" value="RegB"/>
</dbReference>
<keyword evidence="9" id="KW-1133">Transmembrane helix</keyword>
<gene>
    <name evidence="11" type="ORF">NUH88_10225</name>
</gene>
<dbReference type="Pfam" id="PF25323">
    <property type="entry name" value="6TM_PilS"/>
    <property type="match status" value="1"/>
</dbReference>
<keyword evidence="7 11" id="KW-0418">Kinase</keyword>
<dbReference type="Gene3D" id="1.10.287.130">
    <property type="match status" value="1"/>
</dbReference>
<reference evidence="11" key="1">
    <citation type="submission" date="2022-08" db="EMBL/GenBank/DDBJ databases">
        <title>Nisaea acidiphila sp. nov., isolated from a marine algal debris and emended description of the genus Nisaea Urios et al. 2008.</title>
        <authorList>
            <person name="Kwon K."/>
        </authorList>
    </citation>
    <scope>NUCLEOTIDE SEQUENCE</scope>
    <source>
        <strain evidence="11">MEBiC11861</strain>
    </source>
</reference>
<evidence type="ECO:0000256" key="6">
    <source>
        <dbReference type="ARBA" id="ARBA00022741"/>
    </source>
</evidence>
<evidence type="ECO:0000313" key="11">
    <source>
        <dbReference type="EMBL" id="UUX52058.1"/>
    </source>
</evidence>
<dbReference type="InterPro" id="IPR050980">
    <property type="entry name" value="2C_sensor_his_kinase"/>
</dbReference>
<name>A0A9J7AZ49_9PROT</name>
<dbReference type="EC" id="2.7.13.3" evidence="3"/>
<dbReference type="SMART" id="SM00388">
    <property type="entry name" value="HisKA"/>
    <property type="match status" value="1"/>
</dbReference>
<evidence type="ECO:0000256" key="8">
    <source>
        <dbReference type="ARBA" id="ARBA00022840"/>
    </source>
</evidence>
<dbReference type="GO" id="GO:0000155">
    <property type="term" value="F:phosphorelay sensor kinase activity"/>
    <property type="evidence" value="ECO:0007669"/>
    <property type="project" value="InterPro"/>
</dbReference>
<dbReference type="PROSITE" id="PS50109">
    <property type="entry name" value="HIS_KIN"/>
    <property type="match status" value="1"/>
</dbReference>
<dbReference type="GO" id="GO:0005524">
    <property type="term" value="F:ATP binding"/>
    <property type="evidence" value="ECO:0007669"/>
    <property type="project" value="UniProtKB-KW"/>
</dbReference>
<dbReference type="Pfam" id="PF00512">
    <property type="entry name" value="HisKA"/>
    <property type="match status" value="1"/>
</dbReference>
<keyword evidence="4" id="KW-1003">Cell membrane</keyword>
<dbReference type="EMBL" id="CP102480">
    <property type="protein sequence ID" value="UUX52058.1"/>
    <property type="molecule type" value="Genomic_DNA"/>
</dbReference>
<evidence type="ECO:0000256" key="5">
    <source>
        <dbReference type="ARBA" id="ARBA00022679"/>
    </source>
</evidence>
<dbReference type="InterPro" id="IPR036890">
    <property type="entry name" value="HATPase_C_sf"/>
</dbReference>
<comment type="catalytic activity">
    <reaction evidence="1">
        <text>ATP + protein L-histidine = ADP + protein N-phospho-L-histidine.</text>
        <dbReference type="EC" id="2.7.13.3"/>
    </reaction>
</comment>
<evidence type="ECO:0000259" key="10">
    <source>
        <dbReference type="PROSITE" id="PS50109"/>
    </source>
</evidence>
<evidence type="ECO:0000256" key="9">
    <source>
        <dbReference type="SAM" id="Phobius"/>
    </source>
</evidence>
<dbReference type="CDD" id="cd00082">
    <property type="entry name" value="HisKA"/>
    <property type="match status" value="1"/>
</dbReference>
<feature type="transmembrane region" description="Helical" evidence="9">
    <location>
        <begin position="171"/>
        <end position="192"/>
    </location>
</feature>
<keyword evidence="6" id="KW-0547">Nucleotide-binding</keyword>
<keyword evidence="9" id="KW-0812">Transmembrane</keyword>
<comment type="subcellular location">
    <subcellularLocation>
        <location evidence="2">Cell membrane</location>
        <topology evidence="2">Multi-pass membrane protein</topology>
    </subcellularLocation>
</comment>
<proteinExistence type="predicted"/>
<dbReference type="NCBIfam" id="NF033792">
    <property type="entry name" value="ActS_PrrB_HisK"/>
    <property type="match status" value="1"/>
</dbReference>
<dbReference type="SUPFAM" id="SSF55874">
    <property type="entry name" value="ATPase domain of HSP90 chaperone/DNA topoisomerase II/histidine kinase"/>
    <property type="match status" value="1"/>
</dbReference>
<dbReference type="GO" id="GO:0005886">
    <property type="term" value="C:plasma membrane"/>
    <property type="evidence" value="ECO:0007669"/>
    <property type="project" value="UniProtKB-SubCell"/>
</dbReference>
<dbReference type="RefSeq" id="WP_257771896.1">
    <property type="nucleotide sequence ID" value="NZ_CP102480.1"/>
</dbReference>
<keyword evidence="8" id="KW-0067">ATP-binding</keyword>
<dbReference type="SUPFAM" id="SSF47384">
    <property type="entry name" value="Homodimeric domain of signal transducing histidine kinase"/>
    <property type="match status" value="1"/>
</dbReference>
<organism evidence="11 12">
    <name type="scientific">Nisaea acidiphila</name>
    <dbReference type="NCBI Taxonomy" id="1862145"/>
    <lineage>
        <taxon>Bacteria</taxon>
        <taxon>Pseudomonadati</taxon>
        <taxon>Pseudomonadota</taxon>
        <taxon>Alphaproteobacteria</taxon>
        <taxon>Rhodospirillales</taxon>
        <taxon>Thalassobaculaceae</taxon>
        <taxon>Nisaea</taxon>
    </lineage>
</organism>
<dbReference type="InterPro" id="IPR005467">
    <property type="entry name" value="His_kinase_dom"/>
</dbReference>
<sequence length="454" mass="49017">MTETVETKRVALERSNLEDPQERFGRADGLGPAGARTLTMIRWVALMGQLVSLLVVHFGLGFPLPLEITLGIVAFGAFYNLVCQSVRQSSRTAAFGLAFDIAQLAYLLYWTGGLQNPFALMLIAPVTVSATILSGRATVWLSFLALISATLLAVVHQPLPWPEEALQLPDLYVVGLWVAIVIATLFIAGYTYRVNRDARRMSDAFAATRLALSREQQLSALGGLAAAAAHELGTPLSTIAVVARELRKDLPEDSEWREDVELLLSESARCRDILTEFSRRPDQDTGGPFKTVPFSAMVESAAAPHQREDVVVIIEQHGPDGALDLEPGEAAAADQPRVVLTPEMNQGIGTLVQNAVQFASETVEITVYWDENTASIIIEDDGPGFAPLVLDRLGEPYVSSRAGQDGHMGLGIFIAKTLLERGGASLAFSNRAEGGARVAVRWTRPDLEAGVTDS</sequence>
<evidence type="ECO:0000256" key="3">
    <source>
        <dbReference type="ARBA" id="ARBA00012438"/>
    </source>
</evidence>
<dbReference type="Proteomes" id="UP001060336">
    <property type="component" value="Chromosome"/>
</dbReference>
<dbReference type="Gene3D" id="3.30.565.10">
    <property type="entry name" value="Histidine kinase-like ATPase, C-terminal domain"/>
    <property type="match status" value="1"/>
</dbReference>
<keyword evidence="12" id="KW-1185">Reference proteome</keyword>
<feature type="transmembrane region" description="Helical" evidence="9">
    <location>
        <begin position="140"/>
        <end position="159"/>
    </location>
</feature>
<feature type="transmembrane region" description="Helical" evidence="9">
    <location>
        <begin position="43"/>
        <end position="62"/>
    </location>
</feature>
<dbReference type="AlphaFoldDB" id="A0A9J7AZ49"/>
<dbReference type="KEGG" id="naci:NUH88_10225"/>